<dbReference type="EMBL" id="AQIB01136407">
    <property type="status" value="NOT_ANNOTATED_CDS"/>
    <property type="molecule type" value="Genomic_DNA"/>
</dbReference>
<keyword evidence="10" id="KW-0238">DNA-binding</keyword>
<evidence type="ECO:0000256" key="2">
    <source>
        <dbReference type="ARBA" id="ARBA00004629"/>
    </source>
</evidence>
<keyword evidence="6" id="KW-0132">Cell division</keyword>
<keyword evidence="14" id="KW-0137">Centromere</keyword>
<evidence type="ECO:0000256" key="16">
    <source>
        <dbReference type="SAM" id="MobiDB-lite"/>
    </source>
</evidence>
<reference evidence="17" key="2">
    <citation type="submission" date="2025-08" db="UniProtKB">
        <authorList>
            <consortium name="Ensembl"/>
        </authorList>
    </citation>
    <scope>IDENTIFICATION</scope>
</reference>
<reference evidence="17 18" key="1">
    <citation type="submission" date="2014-03" db="EMBL/GenBank/DDBJ databases">
        <authorList>
            <person name="Warren W."/>
            <person name="Wilson R.K."/>
        </authorList>
    </citation>
    <scope>NUCLEOTIDE SEQUENCE</scope>
</reference>
<accession>A0A0D9S8N8</accession>
<sequence length="138" mass="15838">MEEEGETEEQQRFSYQQRLKAAVHYTVGCLCEEVALDKEMQFSKQTIAAISELTFRQCENFAKDLEMFARHAKRTTINTEDVKLLARRSNSLLKYITDKSEEIAQINVERKAQKKKKSEDGSKNSREPAEAGLGESEN</sequence>
<dbReference type="GeneTree" id="ENSGT00510000048007"/>
<proteinExistence type="inferred from homology"/>
<dbReference type="GO" id="GO:0003690">
    <property type="term" value="F:double-stranded DNA binding"/>
    <property type="evidence" value="ECO:0007669"/>
    <property type="project" value="Ensembl"/>
</dbReference>
<evidence type="ECO:0000313" key="18">
    <source>
        <dbReference type="Proteomes" id="UP000029965"/>
    </source>
</evidence>
<dbReference type="InterPro" id="IPR009072">
    <property type="entry name" value="Histone-fold"/>
</dbReference>
<dbReference type="GeneID" id="103225629"/>
<dbReference type="OMA" id="WTQIENV"/>
<dbReference type="GO" id="GO:0003682">
    <property type="term" value="F:chromatin binding"/>
    <property type="evidence" value="ECO:0007669"/>
    <property type="project" value="Ensembl"/>
</dbReference>
<keyword evidence="12" id="KW-0539">Nucleus</keyword>
<keyword evidence="5" id="KW-0158">Chromosome</keyword>
<evidence type="ECO:0000313" key="17">
    <source>
        <dbReference type="Ensembl" id="ENSCSAP00000017227.1"/>
    </source>
</evidence>
<dbReference type="RefSeq" id="XP_007978787.1">
    <property type="nucleotide sequence ID" value="XM_007980596.3"/>
</dbReference>
<dbReference type="Bgee" id="ENSCSAG00000000779">
    <property type="expression patterns" value="Expressed in pituitary gland and 7 other cell types or tissues"/>
</dbReference>
<keyword evidence="8" id="KW-0498">Mitosis</keyword>
<evidence type="ECO:0000256" key="5">
    <source>
        <dbReference type="ARBA" id="ARBA00022454"/>
    </source>
</evidence>
<dbReference type="AlphaFoldDB" id="A0A0D9S8N8"/>
<evidence type="ECO:0000256" key="1">
    <source>
        <dbReference type="ARBA" id="ARBA00004123"/>
    </source>
</evidence>
<evidence type="ECO:0000256" key="15">
    <source>
        <dbReference type="ARBA" id="ARBA00081650"/>
    </source>
</evidence>
<dbReference type="GO" id="GO:0031297">
    <property type="term" value="P:replication fork processing"/>
    <property type="evidence" value="ECO:0007669"/>
    <property type="project" value="Ensembl"/>
</dbReference>
<organism evidence="17 18">
    <name type="scientific">Chlorocebus sabaeus</name>
    <name type="common">Green monkey</name>
    <name type="synonym">Simia sabaea</name>
    <dbReference type="NCBI Taxonomy" id="60711"/>
    <lineage>
        <taxon>Eukaryota</taxon>
        <taxon>Metazoa</taxon>
        <taxon>Chordata</taxon>
        <taxon>Craniata</taxon>
        <taxon>Vertebrata</taxon>
        <taxon>Euteleostomi</taxon>
        <taxon>Mammalia</taxon>
        <taxon>Eutheria</taxon>
        <taxon>Euarchontoglires</taxon>
        <taxon>Primates</taxon>
        <taxon>Haplorrhini</taxon>
        <taxon>Catarrhini</taxon>
        <taxon>Cercopithecidae</taxon>
        <taxon>Cercopithecinae</taxon>
        <taxon>Chlorocebus</taxon>
    </lineage>
</organism>
<dbReference type="eggNOG" id="ENOG502S62X">
    <property type="taxonomic scope" value="Eukaryota"/>
</dbReference>
<reference evidence="17" key="3">
    <citation type="submission" date="2025-09" db="UniProtKB">
        <authorList>
            <consortium name="Ensembl"/>
        </authorList>
    </citation>
    <scope>IDENTIFICATION</scope>
</reference>
<dbReference type="GO" id="GO:0000785">
    <property type="term" value="C:chromatin"/>
    <property type="evidence" value="ECO:0007669"/>
    <property type="project" value="Ensembl"/>
</dbReference>
<dbReference type="CDD" id="cd22919">
    <property type="entry name" value="HFD_CENP-S"/>
    <property type="match status" value="1"/>
</dbReference>
<feature type="compositionally biased region" description="Basic and acidic residues" evidence="16">
    <location>
        <begin position="117"/>
        <end position="129"/>
    </location>
</feature>
<evidence type="ECO:0000256" key="8">
    <source>
        <dbReference type="ARBA" id="ARBA00022776"/>
    </source>
</evidence>
<dbReference type="RefSeq" id="XP_072863951.1">
    <property type="nucleotide sequence ID" value="XM_073007850.1"/>
</dbReference>
<comment type="similarity">
    <text evidence="3">Belongs to the TAF9 family. CENP-S/MHF1 subfamily.</text>
</comment>
<evidence type="ECO:0000256" key="7">
    <source>
        <dbReference type="ARBA" id="ARBA00022763"/>
    </source>
</evidence>
<dbReference type="BioGRID-ORCS" id="103225627">
    <property type="hits" value="0 hits in 6 CRISPR screens"/>
</dbReference>
<dbReference type="GO" id="GO:0046982">
    <property type="term" value="F:protein heterodimerization activity"/>
    <property type="evidence" value="ECO:0007669"/>
    <property type="project" value="InterPro"/>
</dbReference>
<evidence type="ECO:0000256" key="3">
    <source>
        <dbReference type="ARBA" id="ARBA00006612"/>
    </source>
</evidence>
<evidence type="ECO:0000256" key="11">
    <source>
        <dbReference type="ARBA" id="ARBA00023204"/>
    </source>
</evidence>
<gene>
    <name evidence="17" type="primary">CENPS</name>
</gene>
<protein>
    <recommendedName>
        <fullName evidence="4">Centromere protein S</fullName>
    </recommendedName>
    <alternativeName>
        <fullName evidence="15">FANCM-interacting histone fold protein 1</fullName>
    </alternativeName>
</protein>
<dbReference type="Gene3D" id="1.10.20.10">
    <property type="entry name" value="Histone, subunit A"/>
    <property type="match status" value="1"/>
</dbReference>
<dbReference type="CTD" id="378708"/>
<dbReference type="Ensembl" id="ENSCSAT00000017755.1">
    <property type="protein sequence ID" value="ENSCSAP00000017227.1"/>
    <property type="gene ID" value="ENSCSAG00000000779.1"/>
</dbReference>
<dbReference type="GO" id="GO:0000712">
    <property type="term" value="P:resolution of meiotic recombination intermediates"/>
    <property type="evidence" value="ECO:0007669"/>
    <property type="project" value="Ensembl"/>
</dbReference>
<keyword evidence="7" id="KW-0227">DNA damage</keyword>
<keyword evidence="11" id="KW-0234">DNA repair</keyword>
<keyword evidence="9" id="KW-0995">Kinetochore</keyword>
<dbReference type="GO" id="GO:0036297">
    <property type="term" value="P:interstrand cross-link repair"/>
    <property type="evidence" value="ECO:0007669"/>
    <property type="project" value="Ensembl"/>
</dbReference>
<name>A0A0D9S8N8_CHLSB</name>
<evidence type="ECO:0000256" key="14">
    <source>
        <dbReference type="ARBA" id="ARBA00023328"/>
    </source>
</evidence>
<keyword evidence="18" id="KW-1185">Reference proteome</keyword>
<dbReference type="jPOST" id="A0A0D9S8N8"/>
<evidence type="ECO:0000256" key="6">
    <source>
        <dbReference type="ARBA" id="ARBA00022618"/>
    </source>
</evidence>
<evidence type="ECO:0000256" key="12">
    <source>
        <dbReference type="ARBA" id="ARBA00023242"/>
    </source>
</evidence>
<dbReference type="PANTHER" id="PTHR22980">
    <property type="entry name" value="CORTISTATIN"/>
    <property type="match status" value="1"/>
</dbReference>
<evidence type="ECO:0000256" key="10">
    <source>
        <dbReference type="ARBA" id="ARBA00023125"/>
    </source>
</evidence>
<dbReference type="GO" id="GO:0000939">
    <property type="term" value="C:inner kinetochore"/>
    <property type="evidence" value="ECO:0007669"/>
    <property type="project" value="Ensembl"/>
</dbReference>
<evidence type="ECO:0000256" key="4">
    <source>
        <dbReference type="ARBA" id="ARBA00016400"/>
    </source>
</evidence>
<dbReference type="GO" id="GO:0051301">
    <property type="term" value="P:cell division"/>
    <property type="evidence" value="ECO:0007669"/>
    <property type="project" value="UniProtKB-KW"/>
</dbReference>
<dbReference type="Proteomes" id="UP000029965">
    <property type="component" value="Chromosome 20"/>
</dbReference>
<dbReference type="STRING" id="60711.ENSCSAP00000017227"/>
<feature type="region of interest" description="Disordered" evidence="16">
    <location>
        <begin position="108"/>
        <end position="138"/>
    </location>
</feature>
<keyword evidence="13" id="KW-0131">Cell cycle</keyword>
<dbReference type="SUPFAM" id="SSF47113">
    <property type="entry name" value="Histone-fold"/>
    <property type="match status" value="1"/>
</dbReference>
<evidence type="ECO:0000256" key="13">
    <source>
        <dbReference type="ARBA" id="ARBA00023306"/>
    </source>
</evidence>
<dbReference type="GO" id="GO:0071821">
    <property type="term" value="C:FANCM-MHF complex"/>
    <property type="evidence" value="ECO:0007669"/>
    <property type="project" value="Ensembl"/>
</dbReference>
<dbReference type="FunFam" id="1.10.20.10:FF:000063">
    <property type="entry name" value="Centromere protein S"/>
    <property type="match status" value="1"/>
</dbReference>
<dbReference type="Pfam" id="PF15630">
    <property type="entry name" value="CENP-S"/>
    <property type="match status" value="1"/>
</dbReference>
<dbReference type="GO" id="GO:0043240">
    <property type="term" value="C:Fanconi anaemia nuclear complex"/>
    <property type="evidence" value="ECO:0007669"/>
    <property type="project" value="Ensembl"/>
</dbReference>
<evidence type="ECO:0000256" key="9">
    <source>
        <dbReference type="ARBA" id="ARBA00022838"/>
    </source>
</evidence>
<comment type="subcellular location">
    <subcellularLocation>
        <location evidence="2">Chromosome</location>
        <location evidence="2">Centromere</location>
        <location evidence="2">Kinetochore</location>
    </subcellularLocation>
    <subcellularLocation>
        <location evidence="1">Nucleus</location>
    </subcellularLocation>
</comment>
<dbReference type="PANTHER" id="PTHR22980:SF0">
    <property type="entry name" value="CENTROMERE PROTEIN S"/>
    <property type="match status" value="1"/>
</dbReference>
<dbReference type="InterPro" id="IPR029003">
    <property type="entry name" value="CENP-S/Mhf1"/>
</dbReference>